<keyword evidence="5 7" id="KW-0472">Membrane</keyword>
<feature type="chain" id="PRO_5004163674" evidence="8">
    <location>
        <begin position="27"/>
        <end position="1142"/>
    </location>
</feature>
<keyword evidence="4 7" id="KW-0812">Transmembrane</keyword>
<dbReference type="Gene3D" id="2.40.170.20">
    <property type="entry name" value="TonB-dependent receptor, beta-barrel domain"/>
    <property type="match status" value="1"/>
</dbReference>
<keyword evidence="3 7" id="KW-1134">Transmembrane beta strand</keyword>
<dbReference type="Gene3D" id="2.60.40.1120">
    <property type="entry name" value="Carboxypeptidase-like, regulatory domain"/>
    <property type="match status" value="1"/>
</dbReference>
<dbReference type="EMBL" id="CP000473">
    <property type="protein sequence ID" value="ABJ84984.1"/>
    <property type="molecule type" value="Genomic_DNA"/>
</dbReference>
<dbReference type="InterPro" id="IPR057601">
    <property type="entry name" value="Oar-like_b-barrel"/>
</dbReference>
<reference evidence="11" key="1">
    <citation type="submission" date="2006-10" db="EMBL/GenBank/DDBJ databases">
        <title>Complete sequence of Solibacter usitatus Ellin6076.</title>
        <authorList>
            <consortium name="US DOE Joint Genome Institute"/>
            <person name="Copeland A."/>
            <person name="Lucas S."/>
            <person name="Lapidus A."/>
            <person name="Barry K."/>
            <person name="Detter J.C."/>
            <person name="Glavina del Rio T."/>
            <person name="Hammon N."/>
            <person name="Israni S."/>
            <person name="Dalin E."/>
            <person name="Tice H."/>
            <person name="Pitluck S."/>
            <person name="Thompson L.S."/>
            <person name="Brettin T."/>
            <person name="Bruce D."/>
            <person name="Han C."/>
            <person name="Tapia R."/>
            <person name="Gilna P."/>
            <person name="Schmutz J."/>
            <person name="Larimer F."/>
            <person name="Land M."/>
            <person name="Hauser L."/>
            <person name="Kyrpides N."/>
            <person name="Mikhailova N."/>
            <person name="Janssen P.H."/>
            <person name="Kuske C.R."/>
            <person name="Richardson P."/>
        </authorList>
    </citation>
    <scope>NUCLEOTIDE SEQUENCE</scope>
    <source>
        <strain evidence="11">Ellin6076</strain>
    </source>
</reference>
<dbReference type="PANTHER" id="PTHR30069">
    <property type="entry name" value="TONB-DEPENDENT OUTER MEMBRANE RECEPTOR"/>
    <property type="match status" value="1"/>
</dbReference>
<name>Q01ZD1_SOLUE</name>
<gene>
    <name evidence="11" type="ordered locus">Acid_4018</name>
</gene>
<dbReference type="eggNOG" id="COG3485">
    <property type="taxonomic scope" value="Bacteria"/>
</dbReference>
<sequence precursor="true">MKQLAAAAFLAAIGLTMPGLSPNAFAQETTAGIQGTVRDASGGAVAGATIELNSPALIGGARKLQTDGDGAYRFASLAPGDYTMVVSAKGFRTFRQTNIDLTVGRLPNLDIKLEVGAVTETVEVSSNAAMVDTTQSKVAVTVEHQVLDNVPKGRSFQTLIPFAPGARGEPLQSGSSSGAGSGYQIDGAGDSENVYLIDGVNTTNVQNGGVGKQFQMEFVDEVQIKSSSFEAEFGGALGGVINVVPRKGSNEWHGSLLTYYTTNALAANNGDRGLRINPATSTNTASTGACVAAGNCRLDGTPEYYNAKKDQRSIVEPGYTLGGPLWKNKLWLFSSYIPSIDTTRRTTNFTSANAGPRTLNQTSTTQNAYNRMDYGVTNSLRLFGSWNYGYNRITGTLGGQDSNIPGQVNTGRTTDPNTLRADAGSVNPSNTFTFGGDWTPTSKLVVSARYGYFFNNTEQRGTPVGTRYLYSTSASASTLDLAGNPLPASTYNTSGFANIPSNLATAYDAYKRKGLNVDASYFVHGLGTHTFKTGFFYQQQSNDVLKTYNGGAINLYWGQSYAPVTSGTACDGIISQNKSLYGNSSCQGKLGYFIVGTGVVNTGGDHQTAKAFYFQDQWQVAKGLTLNLGIRLDTENQPPYDPTRFPSVNFGWGDKIAPRLGGAYDVFHNGKVKVFASYGKFYDIMKMGLARGSFGSDYWHNCVYAMDDPTYTNITPTYPLGGGCPASGPAPGVNVGRFIENVDFRATKADPRDPAISPTMKPMLQHEFVTGVDFALNSQWAVETRYARKRLDRTIEDMSITDNLGFYIGNPGSSIADLLHRPTSIPCIATPGFSCTPDAAGNYLNSTPFCAECPAVQPAVRRYDGAEFRLVKRAGGKWFGSVSYTYSRLTGNYAGLTNSDPTDGTFGRHAPNNGRAFDLPTMTYDPTGKPQDGPLGTDRPNTASAFGYYSLKWMHMVTNLGFTQIWYQGTPVNTCLPVVGTSSACQYAEGRGNWVRLVRNADGSISSNGIVDNSRTDPLLQTDFTIRHEIVVKEGQRLSLEANILNIFNQRAVEGVYEFAIPTNLVNPLRPARFAGDPQTDWGKVMNGYNYMDALNATGAFAGNLPGTSTAIQPKLTLANRYGMPNLFQQARNIRLAIRFTF</sequence>
<dbReference type="Gene3D" id="2.170.130.10">
    <property type="entry name" value="TonB-dependent receptor, plug domain"/>
    <property type="match status" value="1"/>
</dbReference>
<evidence type="ECO:0000259" key="10">
    <source>
        <dbReference type="Pfam" id="PF25183"/>
    </source>
</evidence>
<dbReference type="SUPFAM" id="SSF56935">
    <property type="entry name" value="Porins"/>
    <property type="match status" value="1"/>
</dbReference>
<dbReference type="Pfam" id="PF13620">
    <property type="entry name" value="CarboxypepD_reg"/>
    <property type="match status" value="1"/>
</dbReference>
<evidence type="ECO:0000313" key="11">
    <source>
        <dbReference type="EMBL" id="ABJ84984.1"/>
    </source>
</evidence>
<dbReference type="PROSITE" id="PS52016">
    <property type="entry name" value="TONB_DEPENDENT_REC_3"/>
    <property type="match status" value="1"/>
</dbReference>
<dbReference type="InParanoid" id="Q01ZD1"/>
<protein>
    <submittedName>
        <fullName evidence="11">TonB-dependent receptor, plug</fullName>
    </submittedName>
</protein>
<evidence type="ECO:0000259" key="9">
    <source>
        <dbReference type="Pfam" id="PF07715"/>
    </source>
</evidence>
<dbReference type="InterPro" id="IPR012910">
    <property type="entry name" value="Plug_dom"/>
</dbReference>
<keyword evidence="11" id="KW-0675">Receptor</keyword>
<dbReference type="InterPro" id="IPR036942">
    <property type="entry name" value="Beta-barrel_TonB_sf"/>
</dbReference>
<evidence type="ECO:0000256" key="6">
    <source>
        <dbReference type="ARBA" id="ARBA00023237"/>
    </source>
</evidence>
<evidence type="ECO:0000256" key="4">
    <source>
        <dbReference type="ARBA" id="ARBA00022692"/>
    </source>
</evidence>
<keyword evidence="6 7" id="KW-0998">Cell outer membrane</keyword>
<feature type="domain" description="TonB-dependent receptor plug" evidence="9">
    <location>
        <begin position="138"/>
        <end position="240"/>
    </location>
</feature>
<dbReference type="GO" id="GO:0015344">
    <property type="term" value="F:siderophore uptake transmembrane transporter activity"/>
    <property type="evidence" value="ECO:0007669"/>
    <property type="project" value="TreeGrafter"/>
</dbReference>
<dbReference type="SUPFAM" id="SSF49464">
    <property type="entry name" value="Carboxypeptidase regulatory domain-like"/>
    <property type="match status" value="1"/>
</dbReference>
<dbReference type="Pfam" id="PF25183">
    <property type="entry name" value="OMP_b-brl_4"/>
    <property type="match status" value="1"/>
</dbReference>
<evidence type="ECO:0000256" key="2">
    <source>
        <dbReference type="ARBA" id="ARBA00022448"/>
    </source>
</evidence>
<dbReference type="PANTHER" id="PTHR30069:SF46">
    <property type="entry name" value="OAR PROTEIN"/>
    <property type="match status" value="1"/>
</dbReference>
<dbReference type="GO" id="GO:0044718">
    <property type="term" value="P:siderophore transmembrane transport"/>
    <property type="evidence" value="ECO:0007669"/>
    <property type="project" value="TreeGrafter"/>
</dbReference>
<dbReference type="OrthoDB" id="97893at2"/>
<evidence type="ECO:0000256" key="7">
    <source>
        <dbReference type="PROSITE-ProRule" id="PRU01360"/>
    </source>
</evidence>
<dbReference type="HOGENOM" id="CLU_006298_3_0_0"/>
<comment type="similarity">
    <text evidence="7">Belongs to the TonB-dependent receptor family.</text>
</comment>
<feature type="signal peptide" evidence="8">
    <location>
        <begin position="1"/>
        <end position="26"/>
    </location>
</feature>
<dbReference type="AlphaFoldDB" id="Q01ZD1"/>
<evidence type="ECO:0000256" key="5">
    <source>
        <dbReference type="ARBA" id="ARBA00023136"/>
    </source>
</evidence>
<evidence type="ECO:0000256" key="8">
    <source>
        <dbReference type="SAM" id="SignalP"/>
    </source>
</evidence>
<dbReference type="InterPro" id="IPR039426">
    <property type="entry name" value="TonB-dep_rcpt-like"/>
</dbReference>
<feature type="domain" description="TonB-dependent transporter Oar-like beta-barrel" evidence="10">
    <location>
        <begin position="358"/>
        <end position="956"/>
    </location>
</feature>
<evidence type="ECO:0000256" key="3">
    <source>
        <dbReference type="ARBA" id="ARBA00022452"/>
    </source>
</evidence>
<dbReference type="KEGG" id="sus:Acid_4018"/>
<dbReference type="eggNOG" id="COG4771">
    <property type="taxonomic scope" value="Bacteria"/>
</dbReference>
<dbReference type="STRING" id="234267.Acid_4018"/>
<keyword evidence="2 7" id="KW-0813">Transport</keyword>
<proteinExistence type="inferred from homology"/>
<dbReference type="Pfam" id="PF07715">
    <property type="entry name" value="Plug"/>
    <property type="match status" value="1"/>
</dbReference>
<organism evidence="11">
    <name type="scientific">Solibacter usitatus (strain Ellin6076)</name>
    <dbReference type="NCBI Taxonomy" id="234267"/>
    <lineage>
        <taxon>Bacteria</taxon>
        <taxon>Pseudomonadati</taxon>
        <taxon>Acidobacteriota</taxon>
        <taxon>Terriglobia</taxon>
        <taxon>Bryobacterales</taxon>
        <taxon>Solibacteraceae</taxon>
        <taxon>Candidatus Solibacter</taxon>
    </lineage>
</organism>
<dbReference type="InterPro" id="IPR037066">
    <property type="entry name" value="Plug_dom_sf"/>
</dbReference>
<evidence type="ECO:0000256" key="1">
    <source>
        <dbReference type="ARBA" id="ARBA00004571"/>
    </source>
</evidence>
<keyword evidence="8" id="KW-0732">Signal</keyword>
<accession>Q01ZD1</accession>
<dbReference type="InterPro" id="IPR008969">
    <property type="entry name" value="CarboxyPept-like_regulatory"/>
</dbReference>
<comment type="subcellular location">
    <subcellularLocation>
        <location evidence="1 7">Cell outer membrane</location>
        <topology evidence="1 7">Multi-pass membrane protein</topology>
    </subcellularLocation>
</comment>
<dbReference type="GO" id="GO:0009279">
    <property type="term" value="C:cell outer membrane"/>
    <property type="evidence" value="ECO:0007669"/>
    <property type="project" value="UniProtKB-SubCell"/>
</dbReference>